<dbReference type="Gene3D" id="3.30.70.100">
    <property type="match status" value="1"/>
</dbReference>
<dbReference type="AlphaFoldDB" id="M3B512"/>
<dbReference type="EMBL" id="KB456261">
    <property type="protein sequence ID" value="EMF14867.1"/>
    <property type="molecule type" value="Genomic_DNA"/>
</dbReference>
<accession>M3B512</accession>
<evidence type="ECO:0000259" key="1">
    <source>
        <dbReference type="Pfam" id="PF03992"/>
    </source>
</evidence>
<feature type="domain" description="ABM" evidence="1">
    <location>
        <begin position="10"/>
        <end position="83"/>
    </location>
</feature>
<dbReference type="InterPro" id="IPR007138">
    <property type="entry name" value="ABM_dom"/>
</dbReference>
<keyword evidence="3" id="KW-1185">Reference proteome</keyword>
<dbReference type="OMA" id="MDMHRLE"/>
<evidence type="ECO:0000313" key="2">
    <source>
        <dbReference type="EMBL" id="EMF14867.1"/>
    </source>
</evidence>
<reference evidence="2 3" key="1">
    <citation type="journal article" date="2012" name="PLoS Pathog.">
        <title>Diverse lifestyles and strategies of plant pathogenesis encoded in the genomes of eighteen Dothideomycetes fungi.</title>
        <authorList>
            <person name="Ohm R.A."/>
            <person name="Feau N."/>
            <person name="Henrissat B."/>
            <person name="Schoch C.L."/>
            <person name="Horwitz B.A."/>
            <person name="Barry K.W."/>
            <person name="Condon B.J."/>
            <person name="Copeland A.C."/>
            <person name="Dhillon B."/>
            <person name="Glaser F."/>
            <person name="Hesse C.N."/>
            <person name="Kosti I."/>
            <person name="LaButti K."/>
            <person name="Lindquist E.A."/>
            <person name="Lucas S."/>
            <person name="Salamov A.A."/>
            <person name="Bradshaw R.E."/>
            <person name="Ciuffetti L."/>
            <person name="Hamelin R.C."/>
            <person name="Kema G.H.J."/>
            <person name="Lawrence C."/>
            <person name="Scott J.A."/>
            <person name="Spatafora J.W."/>
            <person name="Turgeon B.G."/>
            <person name="de Wit P.J.G.M."/>
            <person name="Zhong S."/>
            <person name="Goodwin S.B."/>
            <person name="Grigoriev I.V."/>
        </authorList>
    </citation>
    <scope>NUCLEOTIDE SEQUENCE [LARGE SCALE GENOMIC DNA]</scope>
    <source>
        <strain evidence="2 3">SO2202</strain>
    </source>
</reference>
<dbReference type="PANTHER" id="PTHR38052">
    <property type="entry name" value="EXPRESSED PROTEIN"/>
    <property type="match status" value="1"/>
</dbReference>
<evidence type="ECO:0000313" key="3">
    <source>
        <dbReference type="Proteomes" id="UP000016931"/>
    </source>
</evidence>
<dbReference type="RefSeq" id="XP_016762988.1">
    <property type="nucleotide sequence ID" value="XM_016908705.1"/>
</dbReference>
<dbReference type="STRING" id="692275.M3B512"/>
<dbReference type="OrthoDB" id="194076at2759"/>
<protein>
    <recommendedName>
        <fullName evidence="1">ABM domain-containing protein</fullName>
    </recommendedName>
</protein>
<name>M3B512_SPHMS</name>
<organism evidence="2 3">
    <name type="scientific">Sphaerulina musiva (strain SO2202)</name>
    <name type="common">Poplar stem canker fungus</name>
    <name type="synonym">Septoria musiva</name>
    <dbReference type="NCBI Taxonomy" id="692275"/>
    <lineage>
        <taxon>Eukaryota</taxon>
        <taxon>Fungi</taxon>
        <taxon>Dikarya</taxon>
        <taxon>Ascomycota</taxon>
        <taxon>Pezizomycotina</taxon>
        <taxon>Dothideomycetes</taxon>
        <taxon>Dothideomycetidae</taxon>
        <taxon>Mycosphaerellales</taxon>
        <taxon>Mycosphaerellaceae</taxon>
        <taxon>Sphaerulina</taxon>
    </lineage>
</organism>
<dbReference type="GeneID" id="27905842"/>
<gene>
    <name evidence="2" type="ORF">SEPMUDRAFT_38442</name>
</gene>
<dbReference type="eggNOG" id="ENOG502S3XY">
    <property type="taxonomic scope" value="Eukaryota"/>
</dbReference>
<dbReference type="InterPro" id="IPR011008">
    <property type="entry name" value="Dimeric_a/b-barrel"/>
</dbReference>
<dbReference type="HOGENOM" id="CLU_154205_0_0_1"/>
<proteinExistence type="predicted"/>
<sequence length="130" mass="15601">MSVADNQAYTLVVHLYTKEGEENINKVKAKLQEASQVYSKDRETLSWFVMQDHLDARKFTIVERYVNESSQKYHLENPYWQTFDPYVKPLLAEEMDLRRYNELDLSQEVKVVQNETLWNEVEEYQNLKDC</sequence>
<dbReference type="SUPFAM" id="SSF54909">
    <property type="entry name" value="Dimeric alpha+beta barrel"/>
    <property type="match status" value="1"/>
</dbReference>
<dbReference type="Pfam" id="PF03992">
    <property type="entry name" value="ABM"/>
    <property type="match status" value="1"/>
</dbReference>
<dbReference type="Proteomes" id="UP000016931">
    <property type="component" value="Unassembled WGS sequence"/>
</dbReference>
<dbReference type="PANTHER" id="PTHR38052:SF1">
    <property type="entry name" value="ABM DOMAIN-CONTAINING PROTEIN"/>
    <property type="match status" value="1"/>
</dbReference>